<keyword evidence="6" id="KW-1185">Reference proteome</keyword>
<dbReference type="InterPro" id="IPR058637">
    <property type="entry name" value="YknX-like_C"/>
</dbReference>
<evidence type="ECO:0000259" key="3">
    <source>
        <dbReference type="Pfam" id="PF25917"/>
    </source>
</evidence>
<evidence type="ECO:0000256" key="1">
    <source>
        <dbReference type="ARBA" id="ARBA00009477"/>
    </source>
</evidence>
<dbReference type="RefSeq" id="WP_377303099.1">
    <property type="nucleotide sequence ID" value="NZ_JBHSMK010000003.1"/>
</dbReference>
<evidence type="ECO:0000313" key="5">
    <source>
        <dbReference type="EMBL" id="MFC5436095.1"/>
    </source>
</evidence>
<accession>A0ABW0JK24</accession>
<dbReference type="InterPro" id="IPR006143">
    <property type="entry name" value="RND_pump_MFP"/>
</dbReference>
<dbReference type="PANTHER" id="PTHR30469:SF15">
    <property type="entry name" value="HLYD FAMILY OF SECRETION PROTEINS"/>
    <property type="match status" value="1"/>
</dbReference>
<dbReference type="PANTHER" id="PTHR30469">
    <property type="entry name" value="MULTIDRUG RESISTANCE PROTEIN MDTA"/>
    <property type="match status" value="1"/>
</dbReference>
<dbReference type="Pfam" id="PF25917">
    <property type="entry name" value="BSH_RND"/>
    <property type="match status" value="1"/>
</dbReference>
<proteinExistence type="inferred from homology"/>
<evidence type="ECO:0000259" key="4">
    <source>
        <dbReference type="Pfam" id="PF25989"/>
    </source>
</evidence>
<protein>
    <submittedName>
        <fullName evidence="5">Efflux RND transporter periplasmic adaptor subunit</fullName>
    </submittedName>
</protein>
<dbReference type="Gene3D" id="1.10.287.470">
    <property type="entry name" value="Helix hairpin bin"/>
    <property type="match status" value="1"/>
</dbReference>
<dbReference type="Gene3D" id="2.40.420.20">
    <property type="match status" value="1"/>
</dbReference>
<name>A0ABW0JK24_9GAMM</name>
<dbReference type="EMBL" id="JBHSMK010000003">
    <property type="protein sequence ID" value="MFC5436095.1"/>
    <property type="molecule type" value="Genomic_DNA"/>
</dbReference>
<dbReference type="Proteomes" id="UP001596013">
    <property type="component" value="Unassembled WGS sequence"/>
</dbReference>
<sequence>MNHSLLLPCLCGLLLLGGLAGCSHPAPDAEDAAGASGQVAVTTTMPVQQTFHDTVEAWGSAVGDPRRARAISLAHAGQVVAVNVAAGQTVERGQSLLTITPDAAARNAWRQAQSALTLAAGELRRTGQLAAQRLATQSQLASARKALADAQAALEAQRTLGGSAPEEAVNAPADGVVTSLDVSLGERFAANAPLLGFTPARALVAQLGVQPEAGPGLRPGMPVQLHSVYDAATTFVGTLRMIGQAVDPQTHLLSAQVELPADAGATLVAGTALAAQIRTTDFTAWAVPRAAVLHDGKGDYLFQLRQGHAKRIAVKLRSPDGDTVGVQGALDARVPVIVLGVYELDDGDAVQAQRAAPAASTSAARGAPR</sequence>
<reference evidence="6" key="1">
    <citation type="journal article" date="2019" name="Int. J. Syst. Evol. Microbiol.">
        <title>The Global Catalogue of Microorganisms (GCM) 10K type strain sequencing project: providing services to taxonomists for standard genome sequencing and annotation.</title>
        <authorList>
            <consortium name="The Broad Institute Genomics Platform"/>
            <consortium name="The Broad Institute Genome Sequencing Center for Infectious Disease"/>
            <person name="Wu L."/>
            <person name="Ma J."/>
        </authorList>
    </citation>
    <scope>NUCLEOTIDE SEQUENCE [LARGE SCALE GENOMIC DNA]</scope>
    <source>
        <strain evidence="6">JCM 17130</strain>
    </source>
</reference>
<comment type="caution">
    <text evidence="5">The sequence shown here is derived from an EMBL/GenBank/DDBJ whole genome shotgun (WGS) entry which is preliminary data.</text>
</comment>
<dbReference type="Pfam" id="PF25989">
    <property type="entry name" value="YknX_C"/>
    <property type="match status" value="1"/>
</dbReference>
<dbReference type="NCBIfam" id="TIGR01730">
    <property type="entry name" value="RND_mfp"/>
    <property type="match status" value="1"/>
</dbReference>
<keyword evidence="2" id="KW-0732">Signal</keyword>
<evidence type="ECO:0000256" key="2">
    <source>
        <dbReference type="SAM" id="SignalP"/>
    </source>
</evidence>
<dbReference type="Gene3D" id="2.40.50.100">
    <property type="match status" value="1"/>
</dbReference>
<comment type="similarity">
    <text evidence="1">Belongs to the membrane fusion protein (MFP) (TC 8.A.1) family.</text>
</comment>
<feature type="domain" description="YknX-like C-terminal permuted SH3-like" evidence="4">
    <location>
        <begin position="286"/>
        <end position="351"/>
    </location>
</feature>
<feature type="chain" id="PRO_5046596066" evidence="2">
    <location>
        <begin position="26"/>
        <end position="369"/>
    </location>
</feature>
<feature type="domain" description="Multidrug resistance protein MdtA-like barrel-sandwich hybrid" evidence="3">
    <location>
        <begin position="77"/>
        <end position="190"/>
    </location>
</feature>
<organism evidence="5 6">
    <name type="scientific">Rhodanobacter umsongensis</name>
    <dbReference type="NCBI Taxonomy" id="633153"/>
    <lineage>
        <taxon>Bacteria</taxon>
        <taxon>Pseudomonadati</taxon>
        <taxon>Pseudomonadota</taxon>
        <taxon>Gammaproteobacteria</taxon>
        <taxon>Lysobacterales</taxon>
        <taxon>Rhodanobacteraceae</taxon>
        <taxon>Rhodanobacter</taxon>
    </lineage>
</organism>
<dbReference type="InterPro" id="IPR058625">
    <property type="entry name" value="MdtA-like_BSH"/>
</dbReference>
<dbReference type="Gene3D" id="2.40.30.170">
    <property type="match status" value="1"/>
</dbReference>
<evidence type="ECO:0000313" key="6">
    <source>
        <dbReference type="Proteomes" id="UP001596013"/>
    </source>
</evidence>
<gene>
    <name evidence="5" type="ORF">ACFPME_05965</name>
</gene>
<dbReference type="SUPFAM" id="SSF111369">
    <property type="entry name" value="HlyD-like secretion proteins"/>
    <property type="match status" value="1"/>
</dbReference>
<feature type="signal peptide" evidence="2">
    <location>
        <begin position="1"/>
        <end position="25"/>
    </location>
</feature>